<sequence>MVMSQRDYIPIDVDDLPEIFEIELADITFNFGVSYNAVGDFFTVDLYDEDLNSIILGEKLVLNHRLWAYVNDDRLPAVDLVPMDESGQATAVNAETFGRTVFLMIDDIDPTDDLSSNDYVGIGEDGGDDDGS</sequence>
<evidence type="ECO:0000313" key="2">
    <source>
        <dbReference type="EMBL" id="TOZ05142.1"/>
    </source>
</evidence>
<protein>
    <recommendedName>
        <fullName evidence="1">Cyanophage baseplate Pam3 plug gp18 domain-containing protein</fullName>
    </recommendedName>
</protein>
<feature type="domain" description="Cyanophage baseplate Pam3 plug gp18" evidence="1">
    <location>
        <begin position="7"/>
        <end position="107"/>
    </location>
</feature>
<dbReference type="Pfam" id="PF22479">
    <property type="entry name" value="Pam3_gp18"/>
    <property type="match status" value="1"/>
</dbReference>
<proteinExistence type="predicted"/>
<dbReference type="InterPro" id="IPR054252">
    <property type="entry name" value="Pam3_gp18"/>
</dbReference>
<organism evidence="2 3">
    <name type="scientific">Levilactobacillus brevis</name>
    <name type="common">Lactobacillus brevis</name>
    <dbReference type="NCBI Taxonomy" id="1580"/>
    <lineage>
        <taxon>Bacteria</taxon>
        <taxon>Bacillati</taxon>
        <taxon>Bacillota</taxon>
        <taxon>Bacilli</taxon>
        <taxon>Lactobacillales</taxon>
        <taxon>Lactobacillaceae</taxon>
        <taxon>Levilactobacillus</taxon>
    </lineage>
</organism>
<evidence type="ECO:0000259" key="1">
    <source>
        <dbReference type="Pfam" id="PF22479"/>
    </source>
</evidence>
<dbReference type="AlphaFoldDB" id="A0AAJ5FJJ5"/>
<reference evidence="2" key="1">
    <citation type="submission" date="2018-05" db="EMBL/GenBank/DDBJ databases">
        <title>Genome Comparison of Lactic Acid Bacteria Isolated from non-Wheat Sourdough.</title>
        <authorList>
            <person name="Rice T."/>
            <person name="Axel C."/>
            <person name="Lynch K.M."/>
            <person name="Benz C."/>
            <person name="Arendt E.K."/>
            <person name="Coffey A."/>
        </authorList>
    </citation>
    <scope>NUCLEOTIDE SEQUENCE</scope>
    <source>
        <strain evidence="2">TR055</strain>
    </source>
</reference>
<name>A0AAJ5FJJ5_LEVBR</name>
<accession>A0AAJ5FJJ5</accession>
<evidence type="ECO:0000313" key="3">
    <source>
        <dbReference type="Proteomes" id="UP000785759"/>
    </source>
</evidence>
<gene>
    <name evidence="2" type="ORF">DIS17_04145</name>
</gene>
<dbReference type="Proteomes" id="UP000785759">
    <property type="component" value="Unassembled WGS sequence"/>
</dbReference>
<comment type="caution">
    <text evidence="2">The sequence shown here is derived from an EMBL/GenBank/DDBJ whole genome shotgun (WGS) entry which is preliminary data.</text>
</comment>
<dbReference type="EMBL" id="QFDK01000003">
    <property type="protein sequence ID" value="TOZ05142.1"/>
    <property type="molecule type" value="Genomic_DNA"/>
</dbReference>